<dbReference type="PANTHER" id="PTHR38797:SF4">
    <property type="entry name" value="NUCLEAR PORE COMPLEX PROTEIN NUP85"/>
    <property type="match status" value="1"/>
</dbReference>
<gene>
    <name evidence="3" type="ORF">JX265_010622</name>
</gene>
<keyword evidence="2" id="KW-0732">Signal</keyword>
<name>A0A9P9WED7_9PEZI</name>
<dbReference type="InterPro" id="IPR022085">
    <property type="entry name" value="OpdG"/>
</dbReference>
<accession>A0A9P9WED7</accession>
<dbReference type="EMBL" id="JAFIMR010000035">
    <property type="protein sequence ID" value="KAI1859145.1"/>
    <property type="molecule type" value="Genomic_DNA"/>
</dbReference>
<sequence length="408" mass="46240">MRLSSSLASILLAGTRLTGSVSAYPAHTESQAEAREPEFGALDSRGLTLKIGKEPGGDAKCPKTTNPGFEPQPEHKYTMNQIKQAFLQAAKLAADSKQIGDMTMASTSYKGFMEEQKIMAGPPSPEQLSALESLFSNSKTSVSDVALNITRPYLRAIRESPSSRSTPAESQCSRIWRTINNAVKELTEFNDKLAELVFEIHQVSDSHGADILMTDFNQEWAEFAWNCEPFVVKQPASTDLDRETKIQAWINMNAFCSKLTTHGNPKLNMVSDADWVIRRTLEKTPWEVFHHPDIDEEEDFMEDAFLDYRDYELEQRDVRSLNYWVPGAAAWFKLNSKVIYGMEGPMSHEHDWDETNWKGTKGWSKKRFAYWIERFEWISKVTALEKSTKQLAQECADVMKRVQGNSGP</sequence>
<reference evidence="3" key="1">
    <citation type="submission" date="2021-03" db="EMBL/GenBank/DDBJ databases">
        <title>Revisited historic fungal species revealed as producer of novel bioactive compounds through whole genome sequencing and comparative genomics.</title>
        <authorList>
            <person name="Vignolle G.A."/>
            <person name="Hochenegger N."/>
            <person name="Mach R.L."/>
            <person name="Mach-Aigner A.R."/>
            <person name="Javad Rahimi M."/>
            <person name="Salim K.A."/>
            <person name="Chan C.M."/>
            <person name="Lim L.B.L."/>
            <person name="Cai F."/>
            <person name="Druzhinina I.S."/>
            <person name="U'Ren J.M."/>
            <person name="Derntl C."/>
        </authorList>
    </citation>
    <scope>NUCLEOTIDE SEQUENCE</scope>
    <source>
        <strain evidence="3">TUCIM 5799</strain>
    </source>
</reference>
<feature type="chain" id="PRO_5040439573" evidence="2">
    <location>
        <begin position="24"/>
        <end position="408"/>
    </location>
</feature>
<dbReference type="AlphaFoldDB" id="A0A9P9WED7"/>
<dbReference type="PANTHER" id="PTHR38797">
    <property type="entry name" value="NUCLEAR PORE COMPLEX PROTEIN NUP85-RELATED"/>
    <property type="match status" value="1"/>
</dbReference>
<organism evidence="3 4">
    <name type="scientific">Neoarthrinium moseri</name>
    <dbReference type="NCBI Taxonomy" id="1658444"/>
    <lineage>
        <taxon>Eukaryota</taxon>
        <taxon>Fungi</taxon>
        <taxon>Dikarya</taxon>
        <taxon>Ascomycota</taxon>
        <taxon>Pezizomycotina</taxon>
        <taxon>Sordariomycetes</taxon>
        <taxon>Xylariomycetidae</taxon>
        <taxon>Amphisphaeriales</taxon>
        <taxon>Apiosporaceae</taxon>
        <taxon>Neoarthrinium</taxon>
    </lineage>
</organism>
<comment type="caution">
    <text evidence="3">The sequence shown here is derived from an EMBL/GenBank/DDBJ whole genome shotgun (WGS) entry which is preliminary data.</text>
</comment>
<feature type="region of interest" description="Disordered" evidence="1">
    <location>
        <begin position="53"/>
        <end position="72"/>
    </location>
</feature>
<dbReference type="Pfam" id="PF12311">
    <property type="entry name" value="DUF3632"/>
    <property type="match status" value="1"/>
</dbReference>
<dbReference type="Proteomes" id="UP000829685">
    <property type="component" value="Unassembled WGS sequence"/>
</dbReference>
<keyword evidence="4" id="KW-1185">Reference proteome</keyword>
<protein>
    <submittedName>
        <fullName evidence="3">Uncharacterized protein</fullName>
    </submittedName>
</protein>
<evidence type="ECO:0000313" key="3">
    <source>
        <dbReference type="EMBL" id="KAI1859145.1"/>
    </source>
</evidence>
<evidence type="ECO:0000313" key="4">
    <source>
        <dbReference type="Proteomes" id="UP000829685"/>
    </source>
</evidence>
<evidence type="ECO:0000256" key="1">
    <source>
        <dbReference type="SAM" id="MobiDB-lite"/>
    </source>
</evidence>
<dbReference type="InterPro" id="IPR053204">
    <property type="entry name" value="Oxopyrrolidines_Biosynth-assoc"/>
</dbReference>
<proteinExistence type="predicted"/>
<feature type="signal peptide" evidence="2">
    <location>
        <begin position="1"/>
        <end position="23"/>
    </location>
</feature>
<evidence type="ECO:0000256" key="2">
    <source>
        <dbReference type="SAM" id="SignalP"/>
    </source>
</evidence>